<feature type="compositionally biased region" description="Polar residues" evidence="1">
    <location>
        <begin position="1"/>
        <end position="10"/>
    </location>
</feature>
<keyword evidence="3" id="KW-1185">Reference proteome</keyword>
<proteinExistence type="predicted"/>
<dbReference type="STRING" id="37992.A0A4Z0YJG0"/>
<dbReference type="EMBL" id="SKBN01000088">
    <property type="protein sequence ID" value="TGJ83607.1"/>
    <property type="molecule type" value="Genomic_DNA"/>
</dbReference>
<evidence type="ECO:0000256" key="1">
    <source>
        <dbReference type="SAM" id="MobiDB-lite"/>
    </source>
</evidence>
<dbReference type="AlphaFoldDB" id="A0A4Z0YJG0"/>
<organism evidence="2 3">
    <name type="scientific">Xylaria hypoxylon</name>
    <dbReference type="NCBI Taxonomy" id="37992"/>
    <lineage>
        <taxon>Eukaryota</taxon>
        <taxon>Fungi</taxon>
        <taxon>Dikarya</taxon>
        <taxon>Ascomycota</taxon>
        <taxon>Pezizomycotina</taxon>
        <taxon>Sordariomycetes</taxon>
        <taxon>Xylariomycetidae</taxon>
        <taxon>Xylariales</taxon>
        <taxon>Xylariaceae</taxon>
        <taxon>Xylaria</taxon>
    </lineage>
</organism>
<gene>
    <name evidence="2" type="ORF">E0Z10_g5156</name>
</gene>
<sequence>MATTSYSVINSGAIEHHTNKKQPPSYQDSAAALEPMTPLGFPQTLKAYNHLNLEGINTFFLCHESKENRLYAVTTQHTHRGKAAALGARPGILLHSGPTKIHSVIAAAGDELLPHKLISEYEYITGGPHSDIILVDHTNPKDSKNMTTDVMRARVTEDGYAAFTFHVKVGNNPGMHIEQFSWIEVPKRTAGFKRGGFKLVRHSLEEQLTLMSNHYVFPPISSTKNEEILARFVYSKRHQWRLARKVFTFEFTNEATPCAFGEQWKIIAVITATRLYQLKFTGRATRGGIESAQAFRRLQLCV</sequence>
<accession>A0A4Z0YJG0</accession>
<dbReference type="OrthoDB" id="5073671at2759"/>
<name>A0A4Z0YJG0_9PEZI</name>
<dbReference type="Proteomes" id="UP000297716">
    <property type="component" value="Unassembled WGS sequence"/>
</dbReference>
<protein>
    <submittedName>
        <fullName evidence="2">Uncharacterized protein</fullName>
    </submittedName>
</protein>
<feature type="region of interest" description="Disordered" evidence="1">
    <location>
        <begin position="1"/>
        <end position="27"/>
    </location>
</feature>
<evidence type="ECO:0000313" key="2">
    <source>
        <dbReference type="EMBL" id="TGJ83607.1"/>
    </source>
</evidence>
<evidence type="ECO:0000313" key="3">
    <source>
        <dbReference type="Proteomes" id="UP000297716"/>
    </source>
</evidence>
<comment type="caution">
    <text evidence="2">The sequence shown here is derived from an EMBL/GenBank/DDBJ whole genome shotgun (WGS) entry which is preliminary data.</text>
</comment>
<reference evidence="2 3" key="1">
    <citation type="submission" date="2019-03" db="EMBL/GenBank/DDBJ databases">
        <title>Draft genome sequence of Xylaria hypoxylon DSM 108379, a ubiquitous saprotrophic-parasitic fungi on hardwood.</title>
        <authorList>
            <person name="Buettner E."/>
            <person name="Leonhardt S."/>
            <person name="Gebauer A.M."/>
            <person name="Liers C."/>
            <person name="Hofrichter M."/>
            <person name="Kellner H."/>
        </authorList>
    </citation>
    <scope>NUCLEOTIDE SEQUENCE [LARGE SCALE GENOMIC DNA]</scope>
    <source>
        <strain evidence="2 3">DSM 108379</strain>
    </source>
</reference>